<dbReference type="Proteomes" id="UP000751190">
    <property type="component" value="Unassembled WGS sequence"/>
</dbReference>
<dbReference type="PROSITE" id="PS50127">
    <property type="entry name" value="UBC_2"/>
    <property type="match status" value="1"/>
</dbReference>
<evidence type="ECO:0000313" key="11">
    <source>
        <dbReference type="Proteomes" id="UP000751190"/>
    </source>
</evidence>
<dbReference type="PANTHER" id="PTHR24067">
    <property type="entry name" value="UBIQUITIN-CONJUGATING ENZYME E2"/>
    <property type="match status" value="1"/>
</dbReference>
<protein>
    <recommendedName>
        <fullName evidence="1">E2 ubiquitin-conjugating enzyme</fullName>
        <ecNumber evidence="1">2.3.2.23</ecNumber>
    </recommendedName>
</protein>
<feature type="active site" description="Glycyl thioester intermediate" evidence="6">
    <location>
        <position position="86"/>
    </location>
</feature>
<dbReference type="InterPro" id="IPR016135">
    <property type="entry name" value="UBQ-conjugating_enzyme/RWD"/>
</dbReference>
<evidence type="ECO:0000256" key="2">
    <source>
        <dbReference type="ARBA" id="ARBA00022679"/>
    </source>
</evidence>
<sequence length="253" mass="26048">MAQAARLNKELAMLERDPPPGVSVWPKESKLTELEAVLAGPEGSPYESGLFRLDITLSARYPFEPPKVTFRTAIYHPNIDTAGRICLDTLNMPPKGAWKPSINIGTVLTSLRLLLAEPNADDPLMDDVAAQLRTDPAAFRRAAAEHTRVHARPTSAGGACAAPAAGAARLPSAACSTAPAVSVDAGPAGACASPDGACAAQAPHDATGSAEREQKRPRGEPSPSAAALTGARDSPAAAAPAVAKPQAHVHVGR</sequence>
<evidence type="ECO:0000259" key="9">
    <source>
        <dbReference type="PROSITE" id="PS50127"/>
    </source>
</evidence>
<name>A0A8J6C422_DIALT</name>
<dbReference type="Pfam" id="PF00179">
    <property type="entry name" value="UQ_con"/>
    <property type="match status" value="1"/>
</dbReference>
<feature type="domain" description="UBC core" evidence="9">
    <location>
        <begin position="2"/>
        <end position="152"/>
    </location>
</feature>
<dbReference type="SUPFAM" id="SSF54495">
    <property type="entry name" value="UBC-like"/>
    <property type="match status" value="1"/>
</dbReference>
<feature type="compositionally biased region" description="Basic and acidic residues" evidence="8">
    <location>
        <begin position="210"/>
        <end position="219"/>
    </location>
</feature>
<evidence type="ECO:0000256" key="7">
    <source>
        <dbReference type="RuleBase" id="RU362109"/>
    </source>
</evidence>
<comment type="similarity">
    <text evidence="7">Belongs to the ubiquitin-conjugating enzyme family.</text>
</comment>
<dbReference type="AlphaFoldDB" id="A0A8J6C422"/>
<evidence type="ECO:0000256" key="5">
    <source>
        <dbReference type="ARBA" id="ARBA00022840"/>
    </source>
</evidence>
<dbReference type="SMART" id="SM00212">
    <property type="entry name" value="UBCc"/>
    <property type="match status" value="1"/>
</dbReference>
<dbReference type="GO" id="GO:0005524">
    <property type="term" value="F:ATP binding"/>
    <property type="evidence" value="ECO:0007669"/>
    <property type="project" value="UniProtKB-UniRule"/>
</dbReference>
<feature type="region of interest" description="Disordered" evidence="8">
    <location>
        <begin position="192"/>
        <end position="253"/>
    </location>
</feature>
<evidence type="ECO:0000256" key="1">
    <source>
        <dbReference type="ARBA" id="ARBA00012486"/>
    </source>
</evidence>
<dbReference type="InterPro" id="IPR050113">
    <property type="entry name" value="Ub_conjugating_enzyme"/>
</dbReference>
<gene>
    <name evidence="10" type="ORF">KFE25_010489</name>
</gene>
<evidence type="ECO:0000256" key="8">
    <source>
        <dbReference type="SAM" id="MobiDB-lite"/>
    </source>
</evidence>
<dbReference type="CDD" id="cd23805">
    <property type="entry name" value="UBCc_UBE2T"/>
    <property type="match status" value="1"/>
</dbReference>
<evidence type="ECO:0000256" key="4">
    <source>
        <dbReference type="ARBA" id="ARBA00022786"/>
    </source>
</evidence>
<dbReference type="Gene3D" id="3.10.110.10">
    <property type="entry name" value="Ubiquitin Conjugating Enzyme"/>
    <property type="match status" value="1"/>
</dbReference>
<dbReference type="OMA" id="KSTHDEG"/>
<accession>A0A8J6C422</accession>
<dbReference type="InterPro" id="IPR023313">
    <property type="entry name" value="UBQ-conjugating_AS"/>
</dbReference>
<dbReference type="OrthoDB" id="7851174at2759"/>
<keyword evidence="5 7" id="KW-0067">ATP-binding</keyword>
<comment type="caution">
    <text evidence="10">The sequence shown here is derived from an EMBL/GenBank/DDBJ whole genome shotgun (WGS) entry which is preliminary data.</text>
</comment>
<keyword evidence="3 7" id="KW-0547">Nucleotide-binding</keyword>
<keyword evidence="4 7" id="KW-0833">Ubl conjugation pathway</keyword>
<feature type="compositionally biased region" description="Low complexity" evidence="8">
    <location>
        <begin position="235"/>
        <end position="253"/>
    </location>
</feature>
<keyword evidence="11" id="KW-1185">Reference proteome</keyword>
<evidence type="ECO:0000256" key="3">
    <source>
        <dbReference type="ARBA" id="ARBA00022741"/>
    </source>
</evidence>
<organism evidence="10 11">
    <name type="scientific">Diacronema lutheri</name>
    <name type="common">Unicellular marine alga</name>
    <name type="synonym">Monochrysis lutheri</name>
    <dbReference type="NCBI Taxonomy" id="2081491"/>
    <lineage>
        <taxon>Eukaryota</taxon>
        <taxon>Haptista</taxon>
        <taxon>Haptophyta</taxon>
        <taxon>Pavlovophyceae</taxon>
        <taxon>Pavlovales</taxon>
        <taxon>Pavlovaceae</taxon>
        <taxon>Diacronema</taxon>
    </lineage>
</organism>
<evidence type="ECO:0000313" key="10">
    <source>
        <dbReference type="EMBL" id="KAG8461302.1"/>
    </source>
</evidence>
<dbReference type="InterPro" id="IPR000608">
    <property type="entry name" value="UBC"/>
</dbReference>
<dbReference type="PROSITE" id="PS00183">
    <property type="entry name" value="UBC_1"/>
    <property type="match status" value="1"/>
</dbReference>
<dbReference type="FunFam" id="3.10.110.10:FF:000041">
    <property type="entry name" value="Ubiquitin-conjugating enzyme E2 T"/>
    <property type="match status" value="1"/>
</dbReference>
<evidence type="ECO:0000256" key="6">
    <source>
        <dbReference type="PROSITE-ProRule" id="PRU10133"/>
    </source>
</evidence>
<dbReference type="GO" id="GO:0061631">
    <property type="term" value="F:ubiquitin conjugating enzyme activity"/>
    <property type="evidence" value="ECO:0007669"/>
    <property type="project" value="UniProtKB-EC"/>
</dbReference>
<dbReference type="EC" id="2.3.2.23" evidence="1"/>
<dbReference type="EMBL" id="JAGTXO010000026">
    <property type="protein sequence ID" value="KAG8461302.1"/>
    <property type="molecule type" value="Genomic_DNA"/>
</dbReference>
<keyword evidence="2" id="KW-0808">Transferase</keyword>
<reference evidence="10" key="1">
    <citation type="submission" date="2021-05" db="EMBL/GenBank/DDBJ databases">
        <title>The genome of the haptophyte Pavlova lutheri (Diacronema luteri, Pavlovales) - a model for lipid biosynthesis in eukaryotic algae.</title>
        <authorList>
            <person name="Hulatt C.J."/>
            <person name="Posewitz M.C."/>
        </authorList>
    </citation>
    <scope>NUCLEOTIDE SEQUENCE</scope>
    <source>
        <strain evidence="10">NIVA-4/92</strain>
    </source>
</reference>
<proteinExistence type="inferred from homology"/>